<keyword evidence="3" id="KW-1185">Reference proteome</keyword>
<dbReference type="EMBL" id="CAJVPJ010006428">
    <property type="protein sequence ID" value="CAG8668724.1"/>
    <property type="molecule type" value="Genomic_DNA"/>
</dbReference>
<protein>
    <submittedName>
        <fullName evidence="2">11279_t:CDS:1</fullName>
    </submittedName>
</protein>
<name>A0A9N9HC19_9GLOM</name>
<feature type="region of interest" description="Disordered" evidence="1">
    <location>
        <begin position="28"/>
        <end position="49"/>
    </location>
</feature>
<feature type="non-terminal residue" evidence="2">
    <location>
        <position position="49"/>
    </location>
</feature>
<dbReference type="AlphaFoldDB" id="A0A9N9HC19"/>
<reference evidence="2" key="1">
    <citation type="submission" date="2021-06" db="EMBL/GenBank/DDBJ databases">
        <authorList>
            <person name="Kallberg Y."/>
            <person name="Tangrot J."/>
            <person name="Rosling A."/>
        </authorList>
    </citation>
    <scope>NUCLEOTIDE SEQUENCE</scope>
    <source>
        <strain evidence="2">IA702</strain>
    </source>
</reference>
<sequence length="49" mass="5937">MNKSNNIYNYIGRYDNVYQPEDFNIATMSEPNDTNNDYTERYNNIHQLE</sequence>
<gene>
    <name evidence="2" type="ORF">POCULU_LOCUS10844</name>
</gene>
<evidence type="ECO:0000256" key="1">
    <source>
        <dbReference type="SAM" id="MobiDB-lite"/>
    </source>
</evidence>
<dbReference type="Proteomes" id="UP000789572">
    <property type="component" value="Unassembled WGS sequence"/>
</dbReference>
<evidence type="ECO:0000313" key="3">
    <source>
        <dbReference type="Proteomes" id="UP000789572"/>
    </source>
</evidence>
<proteinExistence type="predicted"/>
<evidence type="ECO:0000313" key="2">
    <source>
        <dbReference type="EMBL" id="CAG8668724.1"/>
    </source>
</evidence>
<organism evidence="2 3">
    <name type="scientific">Paraglomus occultum</name>
    <dbReference type="NCBI Taxonomy" id="144539"/>
    <lineage>
        <taxon>Eukaryota</taxon>
        <taxon>Fungi</taxon>
        <taxon>Fungi incertae sedis</taxon>
        <taxon>Mucoromycota</taxon>
        <taxon>Glomeromycotina</taxon>
        <taxon>Glomeromycetes</taxon>
        <taxon>Paraglomerales</taxon>
        <taxon>Paraglomeraceae</taxon>
        <taxon>Paraglomus</taxon>
    </lineage>
</organism>
<accession>A0A9N9HC19</accession>
<comment type="caution">
    <text evidence="2">The sequence shown here is derived from an EMBL/GenBank/DDBJ whole genome shotgun (WGS) entry which is preliminary data.</text>
</comment>